<feature type="domain" description="DDE Tnp4" evidence="3">
    <location>
        <begin position="80"/>
        <end position="147"/>
    </location>
</feature>
<gene>
    <name evidence="4" type="ORF">X777_07648</name>
</gene>
<dbReference type="EMBL" id="KK107303">
    <property type="protein sequence ID" value="EZA52952.1"/>
    <property type="molecule type" value="Genomic_DNA"/>
</dbReference>
<reference evidence="4 5" key="1">
    <citation type="journal article" date="2014" name="Curr. Biol.">
        <title>The genome of the clonal raider ant Cerapachys biroi.</title>
        <authorList>
            <person name="Oxley P.R."/>
            <person name="Ji L."/>
            <person name="Fetter-Pruneda I."/>
            <person name="McKenzie S.K."/>
            <person name="Li C."/>
            <person name="Hu H."/>
            <person name="Zhang G."/>
            <person name="Kronauer D.J."/>
        </authorList>
    </citation>
    <scope>NUCLEOTIDE SEQUENCE [LARGE SCALE GENOMIC DNA]</scope>
</reference>
<dbReference type="GO" id="GO:0046872">
    <property type="term" value="F:metal ion binding"/>
    <property type="evidence" value="ECO:0007669"/>
    <property type="project" value="UniProtKB-KW"/>
</dbReference>
<evidence type="ECO:0000313" key="5">
    <source>
        <dbReference type="Proteomes" id="UP000053097"/>
    </source>
</evidence>
<protein>
    <submittedName>
        <fullName evidence="4">Putative nuclease HARBI1</fullName>
    </submittedName>
</protein>
<evidence type="ECO:0000256" key="2">
    <source>
        <dbReference type="ARBA" id="ARBA00022723"/>
    </source>
</evidence>
<proteinExistence type="predicted"/>
<keyword evidence="2" id="KW-0479">Metal-binding</keyword>
<evidence type="ECO:0000256" key="1">
    <source>
        <dbReference type="ARBA" id="ARBA00001968"/>
    </source>
</evidence>
<dbReference type="STRING" id="2015173.A0A026WA33"/>
<dbReference type="Pfam" id="PF13359">
    <property type="entry name" value="DDE_Tnp_4"/>
    <property type="match status" value="1"/>
</dbReference>
<feature type="non-terminal residue" evidence="4">
    <location>
        <position position="1"/>
    </location>
</feature>
<dbReference type="OrthoDB" id="6581538at2759"/>
<dbReference type="InterPro" id="IPR027806">
    <property type="entry name" value="HARBI1_dom"/>
</dbReference>
<dbReference type="OMA" id="DVIFRRW"/>
<sequence length="157" mass="18067">ILAAVRFYATGCFQRPIGEHWGISMSQTSISRCIHTVTDAINDVIFRRWVQFPTTLQARQLARLKFQNAHQPFKVAIGAIDCTHIAILAPKEHEEAYINHHGYHSLNVQMICDPNLRILNFNARYPEARHNAYIWSVSAARRVMERAYNHGERHTGC</sequence>
<keyword evidence="5" id="KW-1185">Reference proteome</keyword>
<accession>A0A026WA33</accession>
<dbReference type="AlphaFoldDB" id="A0A026WA33"/>
<evidence type="ECO:0000313" key="4">
    <source>
        <dbReference type="EMBL" id="EZA52952.1"/>
    </source>
</evidence>
<organism evidence="4 5">
    <name type="scientific">Ooceraea biroi</name>
    <name type="common">Clonal raider ant</name>
    <name type="synonym">Cerapachys biroi</name>
    <dbReference type="NCBI Taxonomy" id="2015173"/>
    <lineage>
        <taxon>Eukaryota</taxon>
        <taxon>Metazoa</taxon>
        <taxon>Ecdysozoa</taxon>
        <taxon>Arthropoda</taxon>
        <taxon>Hexapoda</taxon>
        <taxon>Insecta</taxon>
        <taxon>Pterygota</taxon>
        <taxon>Neoptera</taxon>
        <taxon>Endopterygota</taxon>
        <taxon>Hymenoptera</taxon>
        <taxon>Apocrita</taxon>
        <taxon>Aculeata</taxon>
        <taxon>Formicoidea</taxon>
        <taxon>Formicidae</taxon>
        <taxon>Dorylinae</taxon>
        <taxon>Ooceraea</taxon>
    </lineage>
</organism>
<name>A0A026WA33_OOCBI</name>
<comment type="cofactor">
    <cofactor evidence="1">
        <name>a divalent metal cation</name>
        <dbReference type="ChEBI" id="CHEBI:60240"/>
    </cofactor>
</comment>
<dbReference type="Proteomes" id="UP000053097">
    <property type="component" value="Unassembled WGS sequence"/>
</dbReference>
<evidence type="ECO:0000259" key="3">
    <source>
        <dbReference type="Pfam" id="PF13359"/>
    </source>
</evidence>